<keyword evidence="3 8" id="KW-0812">Transmembrane</keyword>
<dbReference type="Pfam" id="PF00664">
    <property type="entry name" value="ABC_membrane"/>
    <property type="match status" value="1"/>
</dbReference>
<dbReference type="Pfam" id="PF00005">
    <property type="entry name" value="ABC_tran"/>
    <property type="match status" value="1"/>
</dbReference>
<dbReference type="InterPro" id="IPR003593">
    <property type="entry name" value="AAA+_ATPase"/>
</dbReference>
<organism evidence="11 12">
    <name type="scientific">Ruminococcus callidus ATCC 27760</name>
    <dbReference type="NCBI Taxonomy" id="411473"/>
    <lineage>
        <taxon>Bacteria</taxon>
        <taxon>Bacillati</taxon>
        <taxon>Bacillota</taxon>
        <taxon>Clostridia</taxon>
        <taxon>Eubacteriales</taxon>
        <taxon>Oscillospiraceae</taxon>
        <taxon>Ruminococcus</taxon>
    </lineage>
</organism>
<reference evidence="11 12" key="1">
    <citation type="submission" date="2013-07" db="EMBL/GenBank/DDBJ databases">
        <authorList>
            <person name="Weinstock G."/>
            <person name="Sodergren E."/>
            <person name="Wylie T."/>
            <person name="Fulton L."/>
            <person name="Fulton R."/>
            <person name="Fronick C."/>
            <person name="O'Laughlin M."/>
            <person name="Godfrey J."/>
            <person name="Miner T."/>
            <person name="Herter B."/>
            <person name="Appelbaum E."/>
            <person name="Cordes M."/>
            <person name="Lek S."/>
            <person name="Wollam A."/>
            <person name="Pepin K.H."/>
            <person name="Palsikar V.B."/>
            <person name="Mitreva M."/>
            <person name="Wilson R.K."/>
        </authorList>
    </citation>
    <scope>NUCLEOTIDE SEQUENCE [LARGE SCALE GENOMIC DNA]</scope>
    <source>
        <strain evidence="11 12">ATCC 27760</strain>
    </source>
</reference>
<dbReference type="CDD" id="cd18547">
    <property type="entry name" value="ABC_6TM_Tm288_like"/>
    <property type="match status" value="1"/>
</dbReference>
<dbReference type="SMART" id="SM00382">
    <property type="entry name" value="AAA"/>
    <property type="match status" value="1"/>
</dbReference>
<accession>U2LHS1</accession>
<feature type="domain" description="ABC transmembrane type-1" evidence="10">
    <location>
        <begin position="20"/>
        <end position="309"/>
    </location>
</feature>
<dbReference type="SUPFAM" id="SSF90123">
    <property type="entry name" value="ABC transporter transmembrane region"/>
    <property type="match status" value="1"/>
</dbReference>
<dbReference type="InterPro" id="IPR036640">
    <property type="entry name" value="ABC1_TM_sf"/>
</dbReference>
<dbReference type="eggNOG" id="COG1132">
    <property type="taxonomic scope" value="Bacteria"/>
</dbReference>
<dbReference type="InterPro" id="IPR039421">
    <property type="entry name" value="Type_1_exporter"/>
</dbReference>
<feature type="transmembrane region" description="Helical" evidence="8">
    <location>
        <begin position="20"/>
        <end position="41"/>
    </location>
</feature>
<evidence type="ECO:0000256" key="7">
    <source>
        <dbReference type="ARBA" id="ARBA00023136"/>
    </source>
</evidence>
<feature type="domain" description="ABC transporter" evidence="9">
    <location>
        <begin position="342"/>
        <end position="576"/>
    </location>
</feature>
<dbReference type="GO" id="GO:0015421">
    <property type="term" value="F:ABC-type oligopeptide transporter activity"/>
    <property type="evidence" value="ECO:0007669"/>
    <property type="project" value="TreeGrafter"/>
</dbReference>
<keyword evidence="6 8" id="KW-1133">Transmembrane helix</keyword>
<dbReference type="OrthoDB" id="9762778at2"/>
<dbReference type="CDD" id="cd03254">
    <property type="entry name" value="ABCC_Glucan_exporter_like"/>
    <property type="match status" value="1"/>
</dbReference>
<dbReference type="PROSITE" id="PS50893">
    <property type="entry name" value="ABC_TRANSPORTER_2"/>
    <property type="match status" value="1"/>
</dbReference>
<dbReference type="PANTHER" id="PTHR43394:SF1">
    <property type="entry name" value="ATP-BINDING CASSETTE SUB-FAMILY B MEMBER 10, MITOCHONDRIAL"/>
    <property type="match status" value="1"/>
</dbReference>
<evidence type="ECO:0000256" key="4">
    <source>
        <dbReference type="ARBA" id="ARBA00022741"/>
    </source>
</evidence>
<dbReference type="GO" id="GO:0005524">
    <property type="term" value="F:ATP binding"/>
    <property type="evidence" value="ECO:0007669"/>
    <property type="project" value="UniProtKB-KW"/>
</dbReference>
<evidence type="ECO:0000259" key="10">
    <source>
        <dbReference type="PROSITE" id="PS50929"/>
    </source>
</evidence>
<evidence type="ECO:0000313" key="11">
    <source>
        <dbReference type="EMBL" id="ERJ89009.1"/>
    </source>
</evidence>
<proteinExistence type="predicted"/>
<evidence type="ECO:0000256" key="2">
    <source>
        <dbReference type="ARBA" id="ARBA00022448"/>
    </source>
</evidence>
<evidence type="ECO:0000256" key="3">
    <source>
        <dbReference type="ARBA" id="ARBA00022692"/>
    </source>
</evidence>
<dbReference type="AlphaFoldDB" id="U2LHS1"/>
<protein>
    <submittedName>
        <fullName evidence="11">ABC transporter, ATP-binding protein</fullName>
    </submittedName>
</protein>
<dbReference type="GO" id="GO:0005886">
    <property type="term" value="C:plasma membrane"/>
    <property type="evidence" value="ECO:0007669"/>
    <property type="project" value="UniProtKB-SubCell"/>
</dbReference>
<dbReference type="HOGENOM" id="CLU_000604_84_9_9"/>
<dbReference type="PROSITE" id="PS50929">
    <property type="entry name" value="ABC_TM1F"/>
    <property type="match status" value="1"/>
</dbReference>
<dbReference type="PROSITE" id="PS00211">
    <property type="entry name" value="ABC_TRANSPORTER_1"/>
    <property type="match status" value="1"/>
</dbReference>
<evidence type="ECO:0000256" key="1">
    <source>
        <dbReference type="ARBA" id="ARBA00004651"/>
    </source>
</evidence>
<dbReference type="InterPro" id="IPR003439">
    <property type="entry name" value="ABC_transporter-like_ATP-bd"/>
</dbReference>
<dbReference type="InterPro" id="IPR017871">
    <property type="entry name" value="ABC_transporter-like_CS"/>
</dbReference>
<dbReference type="InterPro" id="IPR027417">
    <property type="entry name" value="P-loop_NTPase"/>
</dbReference>
<dbReference type="GO" id="GO:0016887">
    <property type="term" value="F:ATP hydrolysis activity"/>
    <property type="evidence" value="ECO:0007669"/>
    <property type="project" value="InterPro"/>
</dbReference>
<dbReference type="Gene3D" id="3.40.50.300">
    <property type="entry name" value="P-loop containing nucleotide triphosphate hydrolases"/>
    <property type="match status" value="1"/>
</dbReference>
<keyword evidence="2" id="KW-0813">Transport</keyword>
<comment type="subcellular location">
    <subcellularLocation>
        <location evidence="1">Cell membrane</location>
        <topology evidence="1">Multi-pass membrane protein</topology>
    </subcellularLocation>
</comment>
<dbReference type="PATRIC" id="fig|411473.3.peg.2553"/>
<keyword evidence="4" id="KW-0547">Nucleotide-binding</keyword>
<dbReference type="STRING" id="411473.RUMCAL_03036"/>
<evidence type="ECO:0000256" key="8">
    <source>
        <dbReference type="SAM" id="Phobius"/>
    </source>
</evidence>
<keyword evidence="12" id="KW-1185">Reference proteome</keyword>
<feature type="transmembrane region" description="Helical" evidence="8">
    <location>
        <begin position="161"/>
        <end position="180"/>
    </location>
</feature>
<dbReference type="Proteomes" id="UP000016662">
    <property type="component" value="Unassembled WGS sequence"/>
</dbReference>
<dbReference type="Gene3D" id="1.20.1560.10">
    <property type="entry name" value="ABC transporter type 1, transmembrane domain"/>
    <property type="match status" value="1"/>
</dbReference>
<evidence type="ECO:0000256" key="6">
    <source>
        <dbReference type="ARBA" id="ARBA00022989"/>
    </source>
</evidence>
<dbReference type="InterPro" id="IPR011527">
    <property type="entry name" value="ABC1_TM_dom"/>
</dbReference>
<dbReference type="SUPFAM" id="SSF52540">
    <property type="entry name" value="P-loop containing nucleoside triphosphate hydrolases"/>
    <property type="match status" value="1"/>
</dbReference>
<comment type="caution">
    <text evidence="11">The sequence shown here is derived from an EMBL/GenBank/DDBJ whole genome shotgun (WGS) entry which is preliminary data.</text>
</comment>
<evidence type="ECO:0000313" key="12">
    <source>
        <dbReference type="Proteomes" id="UP000016662"/>
    </source>
</evidence>
<dbReference type="FunFam" id="3.40.50.300:FF:000287">
    <property type="entry name" value="Multidrug ABC transporter ATP-binding protein"/>
    <property type="match status" value="1"/>
</dbReference>
<feature type="transmembrane region" description="Helical" evidence="8">
    <location>
        <begin position="136"/>
        <end position="155"/>
    </location>
</feature>
<sequence length="585" mass="64078">MLTVIRRILSYTKPCRKELLGMLLFALIGTGLSLFVPILIGKAVDCVVAVHEVDFPQLWKIIIVLALTIAVSALFQWLMSLCTNRLAAHTIRDLRCDLFSHLQHVPLRYIDGQARGDLIGRAVSDMEIISDGFLQAFTQFVTGIFTILGTLIFMLTINVRITILVVILTPISLLVAAKITQMSRSSYLKSSDARGALGGLVEEMIGSQKVVKAFTYEKRAEERFDVYNTELQQTGAKATFFGSITNPVTRFVNALIYAAVGVCGALAATGNVPLIGVITVGQLASFLTYANQYTKPFNEISGVVAELQNAVASAKRVFAVIDEPAESDDSHLPELQNCNGTMQLSHVKFSYVPDRPLITDFNLDVHCGQRIAIVGPTGCGKTTLINLLLRFYDVDGGEISVAGQNIAGVTRDSLRACYGMVLQETWLFTGSIAENIAYSRPDATREEIVAAAKAAYADGFIRRLPKGYDTVLTEDGSGLSQGQKQLLCIARIMLTDPPFLILDEATSSIDLRTEQRIQKAFEKLMAGKTSFIIAHRLSTIKSADWILVMNQGNVLEQGTHDSLMAQKGFYANLYQSQFADSETTE</sequence>
<dbReference type="EMBL" id="AWVF01000393">
    <property type="protein sequence ID" value="ERJ89009.1"/>
    <property type="molecule type" value="Genomic_DNA"/>
</dbReference>
<name>U2LHS1_9FIRM</name>
<evidence type="ECO:0000256" key="5">
    <source>
        <dbReference type="ARBA" id="ARBA00022840"/>
    </source>
</evidence>
<gene>
    <name evidence="11" type="ORF">RUMCAL_03036</name>
</gene>
<keyword evidence="5 11" id="KW-0067">ATP-binding</keyword>
<feature type="transmembrane region" description="Helical" evidence="8">
    <location>
        <begin position="61"/>
        <end position="82"/>
    </location>
</feature>
<dbReference type="RefSeq" id="WP_021681227.1">
    <property type="nucleotide sequence ID" value="NZ_KI260336.1"/>
</dbReference>
<keyword evidence="7 8" id="KW-0472">Membrane</keyword>
<evidence type="ECO:0000259" key="9">
    <source>
        <dbReference type="PROSITE" id="PS50893"/>
    </source>
</evidence>
<dbReference type="PANTHER" id="PTHR43394">
    <property type="entry name" value="ATP-DEPENDENT PERMEASE MDL1, MITOCHONDRIAL"/>
    <property type="match status" value="1"/>
</dbReference>